<protein>
    <submittedName>
        <fullName evidence="1">Retrovirus-related Pol polyprotein from transposon TNT 1-94</fullName>
    </submittedName>
</protein>
<dbReference type="PANTHER" id="PTHR42648:SF28">
    <property type="entry name" value="TRANSPOSON-ENCODED PROTEIN WITH RIBONUCLEASE H-LIKE AND RETROVIRUS ZINC FINGER-LIKE DOMAINS"/>
    <property type="match status" value="1"/>
</dbReference>
<reference evidence="1 2" key="1">
    <citation type="submission" date="2019-08" db="EMBL/GenBank/DDBJ databases">
        <title>Draft genome sequences of two oriental melons (Cucumis melo L. var makuwa).</title>
        <authorList>
            <person name="Kwon S.-Y."/>
        </authorList>
    </citation>
    <scope>NUCLEOTIDE SEQUENCE [LARGE SCALE GENOMIC DNA]</scope>
    <source>
        <strain evidence="2">cv. Chang Bougi</strain>
        <tissue evidence="1">Leaf</tissue>
    </source>
</reference>
<gene>
    <name evidence="1" type="ORF">E5676_scaffold952G00030</name>
</gene>
<dbReference type="EMBL" id="SSTD01010708">
    <property type="protein sequence ID" value="TYK11545.1"/>
    <property type="molecule type" value="Genomic_DNA"/>
</dbReference>
<name>A0A5D3CIZ3_CUCMM</name>
<evidence type="ECO:0000313" key="2">
    <source>
        <dbReference type="Proteomes" id="UP000321947"/>
    </source>
</evidence>
<sequence>MVSHSSLPESLWGEALKTRAYILNRLLSKAVAKTPYELWTGKKPKARPYRPTERKLDPKTISCYFVGKSTREKRSAISYDYIVFLQDHQDDIDIMEDDPINFQQVLLNLNPKRNFEMKDLGDASFVLGIEILRDHSQGQCLKTTLEIKKMQKVPYASVIGSDIVLIIGVLGRYLSNLEMNH</sequence>
<comment type="caution">
    <text evidence="1">The sequence shown here is derived from an EMBL/GenBank/DDBJ whole genome shotgun (WGS) entry which is preliminary data.</text>
</comment>
<accession>A0A5D3CIZ3</accession>
<dbReference type="AlphaFoldDB" id="A0A5D3CIZ3"/>
<dbReference type="Proteomes" id="UP000321947">
    <property type="component" value="Unassembled WGS sequence"/>
</dbReference>
<proteinExistence type="predicted"/>
<evidence type="ECO:0000313" key="1">
    <source>
        <dbReference type="EMBL" id="TYK11545.1"/>
    </source>
</evidence>
<organism evidence="1 2">
    <name type="scientific">Cucumis melo var. makuwa</name>
    <name type="common">Oriental melon</name>
    <dbReference type="NCBI Taxonomy" id="1194695"/>
    <lineage>
        <taxon>Eukaryota</taxon>
        <taxon>Viridiplantae</taxon>
        <taxon>Streptophyta</taxon>
        <taxon>Embryophyta</taxon>
        <taxon>Tracheophyta</taxon>
        <taxon>Spermatophyta</taxon>
        <taxon>Magnoliopsida</taxon>
        <taxon>eudicotyledons</taxon>
        <taxon>Gunneridae</taxon>
        <taxon>Pentapetalae</taxon>
        <taxon>rosids</taxon>
        <taxon>fabids</taxon>
        <taxon>Cucurbitales</taxon>
        <taxon>Cucurbitaceae</taxon>
        <taxon>Benincaseae</taxon>
        <taxon>Cucumis</taxon>
    </lineage>
</organism>
<dbReference type="InterPro" id="IPR039537">
    <property type="entry name" value="Retrotran_Ty1/copia-like"/>
</dbReference>
<dbReference type="PANTHER" id="PTHR42648">
    <property type="entry name" value="TRANSPOSASE, PUTATIVE-RELATED"/>
    <property type="match status" value="1"/>
</dbReference>